<sequence>MGTVLQDTGYSVETLSGVLTSSRDFLRPLRWEGPGGDVNRRGMKKFQETVGFSAHILHKIKDILDDDPVFLECSCGKSYLTFALNRILRELYGVECTFYGVDISESLIGKCRGIAASLGFDNMSFTAGQTLGFNAPIGKKVDVVVALHACDSATDEAIARGIKLGARYIMVVPCCQNQLRGQIRSAQALHDLTDFGPLLYRFADLVTEALRAQVLRGAGYYVEFHEIVPPTVTPKNLVITARMMRSGKKKGMDGYRRLCNQLGVRSILEDFLPELFNGENG</sequence>
<dbReference type="GO" id="GO:0005737">
    <property type="term" value="C:cytoplasm"/>
    <property type="evidence" value="ECO:0007669"/>
    <property type="project" value="TreeGrafter"/>
</dbReference>
<protein>
    <recommendedName>
        <fullName evidence="1">Methyltransferase domain-containing protein</fullName>
    </recommendedName>
</protein>
<feature type="domain" description="Methyltransferase" evidence="1">
    <location>
        <begin position="44"/>
        <end position="181"/>
    </location>
</feature>
<dbReference type="Pfam" id="PF13679">
    <property type="entry name" value="Methyltransf_32"/>
    <property type="match status" value="1"/>
</dbReference>
<dbReference type="PANTHER" id="PTHR13369">
    <property type="match status" value="1"/>
</dbReference>
<accession>A0A0H4T2Z1</accession>
<organism evidence="2">
    <name type="scientific">uncultured planctomycete Rifle_16ft_4_minimus_3099</name>
    <dbReference type="NCBI Taxonomy" id="1665203"/>
    <lineage>
        <taxon>Bacteria</taxon>
        <taxon>Pseudomonadati</taxon>
        <taxon>Planctomycetota</taxon>
        <taxon>Planctomycetia</taxon>
        <taxon>Planctomycetales</taxon>
        <taxon>environmental samples</taxon>
    </lineage>
</organism>
<dbReference type="EMBL" id="KT006987">
    <property type="protein sequence ID" value="AKQ02006.1"/>
    <property type="molecule type" value="Genomic_DNA"/>
</dbReference>
<dbReference type="AlphaFoldDB" id="A0A0H4T2Z1"/>
<dbReference type="PANTHER" id="PTHR13369:SF3">
    <property type="entry name" value="METHYLTRANSFERASE DOMAIN-CONTAINING PROTEIN"/>
    <property type="match status" value="1"/>
</dbReference>
<proteinExistence type="predicted"/>
<evidence type="ECO:0000313" key="2">
    <source>
        <dbReference type="EMBL" id="AKQ02006.1"/>
    </source>
</evidence>
<dbReference type="InterPro" id="IPR029063">
    <property type="entry name" value="SAM-dependent_MTases_sf"/>
</dbReference>
<dbReference type="InterPro" id="IPR025714">
    <property type="entry name" value="Methyltranfer_dom"/>
</dbReference>
<reference evidence="2" key="1">
    <citation type="journal article" date="2015" name="ISME J.">
        <title>Aquifer environment selects for microbial species cohorts in sediment and groundwater.</title>
        <authorList>
            <person name="Hug L.A."/>
            <person name="Thomas B.C."/>
            <person name="Brown C.T."/>
            <person name="Frischkorn K.R."/>
            <person name="Williams K.H."/>
            <person name="Tringe S.G."/>
            <person name="Banfield J.F."/>
        </authorList>
    </citation>
    <scope>NUCLEOTIDE SEQUENCE</scope>
</reference>
<dbReference type="CDD" id="cd02440">
    <property type="entry name" value="AdoMet_MTases"/>
    <property type="match status" value="1"/>
</dbReference>
<dbReference type="Gene3D" id="3.40.50.150">
    <property type="entry name" value="Vaccinia Virus protein VP39"/>
    <property type="match status" value="1"/>
</dbReference>
<dbReference type="SUPFAM" id="SSF53335">
    <property type="entry name" value="S-adenosyl-L-methionine-dependent methyltransferases"/>
    <property type="match status" value="1"/>
</dbReference>
<name>A0A0H4T2Z1_9BACT</name>
<evidence type="ECO:0000259" key="1">
    <source>
        <dbReference type="Pfam" id="PF13679"/>
    </source>
</evidence>